<reference evidence="1" key="1">
    <citation type="submission" date="2021-11" db="EMBL/GenBank/DDBJ databases">
        <title>Phage-based biocontrol of nitrification in agricultural soil.</title>
        <authorList>
            <person name="Muniesa M."/>
            <person name="Quiros P."/>
            <person name="Salaet I."/>
        </authorList>
    </citation>
    <scope>NUCLEOTIDE SEQUENCE</scope>
</reference>
<protein>
    <submittedName>
        <fullName evidence="1">Uncharacterized protein</fullName>
    </submittedName>
</protein>
<evidence type="ECO:0000313" key="2">
    <source>
        <dbReference type="Proteomes" id="UP001061889"/>
    </source>
</evidence>
<dbReference type="Proteomes" id="UP001061889">
    <property type="component" value="Segment"/>
</dbReference>
<dbReference type="EMBL" id="OL634959">
    <property type="protein sequence ID" value="UMO77803.1"/>
    <property type="molecule type" value="Genomic_DNA"/>
</dbReference>
<sequence length="146" mass="15891">MSIRSTCYKISKVLPIVGSMAVGWMVYGDFQPVPAAPLTDKQAWPNVTSYESCDVYPTVRYTGPVCEDCKDGVPVSDGGLHSPHNDNLYKYLPKNGSGIDYIGPSCGLIAEGKGNTVPEPETFLNVILGGFIIICIRRRYVGNQQT</sequence>
<organism evidence="1 2">
    <name type="scientific">Bacteriophage Phi NF-1</name>
    <dbReference type="NCBI Taxonomy" id="2900273"/>
    <lineage>
        <taxon>Viruses</taxon>
        <taxon>Duplodnaviria</taxon>
        <taxon>Heunggongvirae</taxon>
        <taxon>Uroviricota</taxon>
        <taxon>Caudoviricetes</taxon>
        <taxon>Autographivirales</taxon>
        <taxon>Autoscriptoviridae</taxon>
        <taxon>Catalonvirus</taxon>
        <taxon>Catalonvirus NF1</taxon>
    </lineage>
</organism>
<evidence type="ECO:0000313" key="1">
    <source>
        <dbReference type="EMBL" id="UMO77803.1"/>
    </source>
</evidence>
<accession>A0A976MFZ5</accession>
<keyword evidence="2" id="KW-1185">Reference proteome</keyword>
<proteinExistence type="predicted"/>
<name>A0A976MFZ5_9CAUD</name>